<dbReference type="AlphaFoldDB" id="A0A0N7FUL4"/>
<gene>
    <name evidence="1" type="ORF">ACH46_09525</name>
</gene>
<sequence>MTNQKDNPVKNTYNNVIPAALGTTAYVRRTDVAVSSTHTVVAWASVNGGPMEALIDVNGTGELTPVSELRQTTEDLFIDTPDED</sequence>
<dbReference type="EMBL" id="CP011853">
    <property type="protein sequence ID" value="ALG84687.1"/>
    <property type="molecule type" value="Genomic_DNA"/>
</dbReference>
<keyword evidence="2" id="KW-1185">Reference proteome</keyword>
<dbReference type="PATRIC" id="fig|1136941.3.peg.1935"/>
<dbReference type="STRING" id="1136941.ACH46_09525"/>
<dbReference type="Proteomes" id="UP000063789">
    <property type="component" value="Chromosome"/>
</dbReference>
<evidence type="ECO:0000313" key="1">
    <source>
        <dbReference type="EMBL" id="ALG84687.1"/>
    </source>
</evidence>
<organism evidence="1 2">
    <name type="scientific">Gordonia phthalatica</name>
    <dbReference type="NCBI Taxonomy" id="1136941"/>
    <lineage>
        <taxon>Bacteria</taxon>
        <taxon>Bacillati</taxon>
        <taxon>Actinomycetota</taxon>
        <taxon>Actinomycetes</taxon>
        <taxon>Mycobacteriales</taxon>
        <taxon>Gordoniaceae</taxon>
        <taxon>Gordonia</taxon>
    </lineage>
</organism>
<dbReference type="RefSeq" id="WP_062392684.1">
    <property type="nucleotide sequence ID" value="NZ_CP011853.1"/>
</dbReference>
<reference evidence="2" key="1">
    <citation type="submission" date="2015-06" db="EMBL/GenBank/DDBJ databases">
        <title>Complete genome sequence and metabolic analysis of phthalate degradation pathway in Gordonia sp. QH-11.</title>
        <authorList>
            <person name="Jin D."/>
            <person name="Kong X."/>
            <person name="Bai Z."/>
        </authorList>
    </citation>
    <scope>NUCLEOTIDE SEQUENCE [LARGE SCALE GENOMIC DNA]</scope>
    <source>
        <strain evidence="2">QH-11</strain>
    </source>
</reference>
<accession>A0A0N7FUL4</accession>
<evidence type="ECO:0000313" key="2">
    <source>
        <dbReference type="Proteomes" id="UP000063789"/>
    </source>
</evidence>
<protein>
    <submittedName>
        <fullName evidence="1">Uncharacterized protein</fullName>
    </submittedName>
</protein>
<name>A0A0N7FUL4_9ACTN</name>
<proteinExistence type="predicted"/>
<reference evidence="1 2" key="2">
    <citation type="journal article" date="2017" name="Int. J. Syst. Evol. Microbiol.">
        <title>Gordonia phthalatica sp. nov., a di-n-butyl phthalate-degrading bacterium isolated from activated sludge.</title>
        <authorList>
            <person name="Jin D."/>
            <person name="Kong X."/>
            <person name="Jia M."/>
            <person name="Yu X."/>
            <person name="Wang X."/>
            <person name="Zhuang X."/>
            <person name="Deng Y."/>
            <person name="Bai Z."/>
        </authorList>
    </citation>
    <scope>NUCLEOTIDE SEQUENCE [LARGE SCALE GENOMIC DNA]</scope>
    <source>
        <strain evidence="1 2">QH-11</strain>
    </source>
</reference>
<dbReference type="KEGG" id="goq:ACH46_09525"/>